<evidence type="ECO:0000256" key="5">
    <source>
        <dbReference type="ARBA" id="ARBA00023288"/>
    </source>
</evidence>
<protein>
    <recommendedName>
        <fullName evidence="6">Lipoprotein</fullName>
    </recommendedName>
</protein>
<dbReference type="RefSeq" id="WP_027445958.1">
    <property type="nucleotide sequence ID" value="NZ_AULJ01000019.1"/>
</dbReference>
<evidence type="ECO:0000256" key="6">
    <source>
        <dbReference type="PIRNR" id="PIRNR002854"/>
    </source>
</evidence>
<dbReference type="Gene3D" id="3.40.190.10">
    <property type="entry name" value="Periplasmic binding protein-like II"/>
    <property type="match status" value="2"/>
</dbReference>
<feature type="chain" id="PRO_5039253375" description="Lipoprotein" evidence="9">
    <location>
        <begin position="19"/>
        <end position="295"/>
    </location>
</feature>
<dbReference type="AlphaFoldDB" id="A0A0A5GF71"/>
<dbReference type="PANTHER" id="PTHR30429:SF0">
    <property type="entry name" value="METHIONINE-BINDING LIPOPROTEIN METQ"/>
    <property type="match status" value="1"/>
</dbReference>
<feature type="signal peptide" evidence="9">
    <location>
        <begin position="1"/>
        <end position="18"/>
    </location>
</feature>
<accession>A0A0A5GF71</accession>
<comment type="caution">
    <text evidence="10">The sequence shown here is derived from an EMBL/GenBank/DDBJ whole genome shotgun (WGS) entry which is preliminary data.</text>
</comment>
<dbReference type="GO" id="GO:0016020">
    <property type="term" value="C:membrane"/>
    <property type="evidence" value="ECO:0007669"/>
    <property type="project" value="UniProtKB-SubCell"/>
</dbReference>
<dbReference type="STRING" id="1385511.GCA_000425225_01937"/>
<dbReference type="PIRSF" id="PIRSF002854">
    <property type="entry name" value="MetQ"/>
    <property type="match status" value="1"/>
</dbReference>
<proteinExistence type="inferred from homology"/>
<name>A0A0A5GF71_9BACI</name>
<evidence type="ECO:0000256" key="3">
    <source>
        <dbReference type="ARBA" id="ARBA00023136"/>
    </source>
</evidence>
<evidence type="ECO:0000313" key="11">
    <source>
        <dbReference type="Proteomes" id="UP000030403"/>
    </source>
</evidence>
<sequence length="295" mass="33123">MKKFLTLIITSLAILALAACGTSEENNTSASNDNKEQSEQESQENKEQEKEKTELVVGASTTPHAEILEKAKPILAEKGINLKIETYQDYILPNRDLSEGRLDANYFQHKPYLENQIKEFGYDFASVGPVHIEPMGVYSKNIKSIEEIPKGTDVIMSRSVADHGRILSLFERKGLIKLKEGVNKIKATREDIVENPKNLQFHADVNAELLPQNYQREEDALVAINTNYAIKADLNPTEDSLFIESAESPYANLIVTKTKNKDNEAVQTLLKVLQSKEIVSFIKEEYEGAIVPVEK</sequence>
<dbReference type="SUPFAM" id="SSF53850">
    <property type="entry name" value="Periplasmic binding protein-like II"/>
    <property type="match status" value="1"/>
</dbReference>
<evidence type="ECO:0000256" key="9">
    <source>
        <dbReference type="SAM" id="SignalP"/>
    </source>
</evidence>
<feature type="compositionally biased region" description="Polar residues" evidence="8">
    <location>
        <begin position="23"/>
        <end position="32"/>
    </location>
</feature>
<evidence type="ECO:0000256" key="8">
    <source>
        <dbReference type="SAM" id="MobiDB-lite"/>
    </source>
</evidence>
<keyword evidence="5 6" id="KW-0449">Lipoprotein</keyword>
<comment type="similarity">
    <text evidence="6">Belongs to the nlpA lipoprotein family.</text>
</comment>
<keyword evidence="2 9" id="KW-0732">Signal</keyword>
<keyword evidence="4" id="KW-0564">Palmitate</keyword>
<dbReference type="InterPro" id="IPR004872">
    <property type="entry name" value="Lipoprotein_NlpA"/>
</dbReference>
<keyword evidence="11" id="KW-1185">Reference proteome</keyword>
<gene>
    <name evidence="10" type="ORF">N783_04020</name>
</gene>
<evidence type="ECO:0000256" key="2">
    <source>
        <dbReference type="ARBA" id="ARBA00022729"/>
    </source>
</evidence>
<dbReference type="PANTHER" id="PTHR30429">
    <property type="entry name" value="D-METHIONINE-BINDING LIPOPROTEIN METQ"/>
    <property type="match status" value="1"/>
</dbReference>
<evidence type="ECO:0000313" key="10">
    <source>
        <dbReference type="EMBL" id="KGX89770.1"/>
    </source>
</evidence>
<dbReference type="Proteomes" id="UP000030403">
    <property type="component" value="Unassembled WGS sequence"/>
</dbReference>
<evidence type="ECO:0000256" key="4">
    <source>
        <dbReference type="ARBA" id="ARBA00023139"/>
    </source>
</evidence>
<reference evidence="10 11" key="1">
    <citation type="submission" date="2013-08" db="EMBL/GenBank/DDBJ databases">
        <authorList>
            <person name="Huang J."/>
            <person name="Wang G."/>
        </authorList>
    </citation>
    <scope>NUCLEOTIDE SEQUENCE [LARGE SCALE GENOMIC DNA]</scope>
    <source>
        <strain evidence="10 11">BH030004</strain>
    </source>
</reference>
<evidence type="ECO:0000256" key="1">
    <source>
        <dbReference type="ARBA" id="ARBA00004635"/>
    </source>
</evidence>
<evidence type="ECO:0000256" key="7">
    <source>
        <dbReference type="PIRSR" id="PIRSR002854-1"/>
    </source>
</evidence>
<organism evidence="10 11">
    <name type="scientific">Pontibacillus marinus BH030004 = DSM 16465</name>
    <dbReference type="NCBI Taxonomy" id="1385511"/>
    <lineage>
        <taxon>Bacteria</taxon>
        <taxon>Bacillati</taxon>
        <taxon>Bacillota</taxon>
        <taxon>Bacilli</taxon>
        <taxon>Bacillales</taxon>
        <taxon>Bacillaceae</taxon>
        <taxon>Pontibacillus</taxon>
    </lineage>
</organism>
<dbReference type="PROSITE" id="PS51257">
    <property type="entry name" value="PROKAR_LIPOPROTEIN"/>
    <property type="match status" value="1"/>
</dbReference>
<keyword evidence="3" id="KW-0472">Membrane</keyword>
<dbReference type="eggNOG" id="COG1464">
    <property type="taxonomic scope" value="Bacteria"/>
</dbReference>
<dbReference type="Pfam" id="PF03180">
    <property type="entry name" value="Lipoprotein_9"/>
    <property type="match status" value="1"/>
</dbReference>
<feature type="compositionally biased region" description="Basic and acidic residues" evidence="8">
    <location>
        <begin position="33"/>
        <end position="54"/>
    </location>
</feature>
<feature type="region of interest" description="Disordered" evidence="8">
    <location>
        <begin position="23"/>
        <end position="58"/>
    </location>
</feature>
<dbReference type="OrthoDB" id="9812878at2"/>
<dbReference type="EMBL" id="AVPF01000012">
    <property type="protein sequence ID" value="KGX89770.1"/>
    <property type="molecule type" value="Genomic_DNA"/>
</dbReference>
<feature type="lipid moiety-binding region" description="S-diacylglycerol cysteine" evidence="7">
    <location>
        <position position="20"/>
    </location>
</feature>
<comment type="subcellular location">
    <subcellularLocation>
        <location evidence="1">Membrane</location>
        <topology evidence="1">Lipid-anchor</topology>
    </subcellularLocation>
</comment>